<dbReference type="AlphaFoldDB" id="A0A0D3I6A7"/>
<feature type="signal peptide" evidence="1">
    <location>
        <begin position="1"/>
        <end position="17"/>
    </location>
</feature>
<dbReference type="Gene3D" id="3.50.4.10">
    <property type="entry name" value="Hepatocyte Growth Factor"/>
    <property type="match status" value="1"/>
</dbReference>
<accession>A0A0D3I6A7</accession>
<dbReference type="eggNOG" id="KOG3765">
    <property type="taxonomic scope" value="Eukaryota"/>
</dbReference>
<dbReference type="SUPFAM" id="SSF53448">
    <property type="entry name" value="Nucleotide-diphospho-sugar transferases"/>
    <property type="match status" value="1"/>
</dbReference>
<dbReference type="KEGG" id="ehx:EMIHUDRAFT_106717"/>
<feature type="chain" id="PRO_5044259752" description="Apple domain-containing protein" evidence="1">
    <location>
        <begin position="18"/>
        <end position="377"/>
    </location>
</feature>
<evidence type="ECO:0008006" key="4">
    <source>
        <dbReference type="Google" id="ProtNLM"/>
    </source>
</evidence>
<keyword evidence="3" id="KW-1185">Reference proteome</keyword>
<dbReference type="GO" id="GO:0140560">
    <property type="term" value="F:xylosyl alpha-1,3-xylosyltransferase activity"/>
    <property type="evidence" value="ECO:0007669"/>
    <property type="project" value="TreeGrafter"/>
</dbReference>
<dbReference type="PaxDb" id="2903-EOD06792"/>
<dbReference type="InterPro" id="IPR042465">
    <property type="entry name" value="XXLT1"/>
</dbReference>
<name>A0A0D3I6A7_EMIH1</name>
<dbReference type="GO" id="GO:0016266">
    <property type="term" value="P:protein O-linked glycosylation via N-acetyl-galactosamine"/>
    <property type="evidence" value="ECO:0007669"/>
    <property type="project" value="TreeGrafter"/>
</dbReference>
<evidence type="ECO:0000313" key="2">
    <source>
        <dbReference type="EnsemblProtists" id="EOD06792"/>
    </source>
</evidence>
<keyword evidence="1" id="KW-0732">Signal</keyword>
<organism evidence="2 3">
    <name type="scientific">Emiliania huxleyi (strain CCMP1516)</name>
    <dbReference type="NCBI Taxonomy" id="280463"/>
    <lineage>
        <taxon>Eukaryota</taxon>
        <taxon>Haptista</taxon>
        <taxon>Haptophyta</taxon>
        <taxon>Prymnesiophyceae</taxon>
        <taxon>Isochrysidales</taxon>
        <taxon>Noelaerhabdaceae</taxon>
        <taxon>Emiliania</taxon>
    </lineage>
</organism>
<evidence type="ECO:0000256" key="1">
    <source>
        <dbReference type="SAM" id="SignalP"/>
    </source>
</evidence>
<dbReference type="HOGENOM" id="CLU_734534_0_0_1"/>
<protein>
    <recommendedName>
        <fullName evidence="4">Apple domain-containing protein</fullName>
    </recommendedName>
</protein>
<proteinExistence type="predicted"/>
<dbReference type="Gene3D" id="3.90.550.10">
    <property type="entry name" value="Spore Coat Polysaccharide Biosynthesis Protein SpsA, Chain A"/>
    <property type="match status" value="1"/>
</dbReference>
<reference evidence="3" key="1">
    <citation type="journal article" date="2013" name="Nature">
        <title>Pan genome of the phytoplankton Emiliania underpins its global distribution.</title>
        <authorList>
            <person name="Read B.A."/>
            <person name="Kegel J."/>
            <person name="Klute M.J."/>
            <person name="Kuo A."/>
            <person name="Lefebvre S.C."/>
            <person name="Maumus F."/>
            <person name="Mayer C."/>
            <person name="Miller J."/>
            <person name="Monier A."/>
            <person name="Salamov A."/>
            <person name="Young J."/>
            <person name="Aguilar M."/>
            <person name="Claverie J.M."/>
            <person name="Frickenhaus S."/>
            <person name="Gonzalez K."/>
            <person name="Herman E.K."/>
            <person name="Lin Y.C."/>
            <person name="Napier J."/>
            <person name="Ogata H."/>
            <person name="Sarno A.F."/>
            <person name="Shmutz J."/>
            <person name="Schroeder D."/>
            <person name="de Vargas C."/>
            <person name="Verret F."/>
            <person name="von Dassow P."/>
            <person name="Valentin K."/>
            <person name="Van de Peer Y."/>
            <person name="Wheeler G."/>
            <person name="Dacks J.B."/>
            <person name="Delwiche C.F."/>
            <person name="Dyhrman S.T."/>
            <person name="Glockner G."/>
            <person name="John U."/>
            <person name="Richards T."/>
            <person name="Worden A.Z."/>
            <person name="Zhang X."/>
            <person name="Grigoriev I.V."/>
            <person name="Allen A.E."/>
            <person name="Bidle K."/>
            <person name="Borodovsky M."/>
            <person name="Bowler C."/>
            <person name="Brownlee C."/>
            <person name="Cock J.M."/>
            <person name="Elias M."/>
            <person name="Gladyshev V.N."/>
            <person name="Groth M."/>
            <person name="Guda C."/>
            <person name="Hadaegh A."/>
            <person name="Iglesias-Rodriguez M.D."/>
            <person name="Jenkins J."/>
            <person name="Jones B.M."/>
            <person name="Lawson T."/>
            <person name="Leese F."/>
            <person name="Lindquist E."/>
            <person name="Lobanov A."/>
            <person name="Lomsadze A."/>
            <person name="Malik S.B."/>
            <person name="Marsh M.E."/>
            <person name="Mackinder L."/>
            <person name="Mock T."/>
            <person name="Mueller-Roeber B."/>
            <person name="Pagarete A."/>
            <person name="Parker M."/>
            <person name="Probert I."/>
            <person name="Quesneville H."/>
            <person name="Raines C."/>
            <person name="Rensing S.A."/>
            <person name="Riano-Pachon D.M."/>
            <person name="Richier S."/>
            <person name="Rokitta S."/>
            <person name="Shiraiwa Y."/>
            <person name="Soanes D.M."/>
            <person name="van der Giezen M."/>
            <person name="Wahlund T.M."/>
            <person name="Williams B."/>
            <person name="Wilson W."/>
            <person name="Wolfe G."/>
            <person name="Wurch L.L."/>
        </authorList>
    </citation>
    <scope>NUCLEOTIDE SEQUENCE</scope>
</reference>
<sequence length="377" mass="41802">MLSALALVALAAPILYPEPRVCDSYVERGVWYSSEGWVNILKTKSTVAACAKACAEDERCSYWTLQLTGRRECHLMELRVGSPHPSQGDVHGACTNPADLPEPSPNGLGSQEMHVAFLTLGTDFETYVKRALATVRNIEARSEISATTPGNGKIFMYKPILHQILPIWVPRAVVLDTDVYFVSDIAGLWAQFDSFAARAVIGVAEEQCQSYAEVLARGGHRINGGVQLHELDRMRHSRRYADVLARIADKTLPPLSERGELGSLGDQSMYAWMSIYGRDLLHLLPCGWNRQTGGLIGLPGFWAANRCESPCMLVHGNHGEHKDLMEALKADPTGSMCKSTVRRFRTTQQFFKSGDHARMLEMLEEQCCPGSIPRRDL</sequence>
<dbReference type="RefSeq" id="XP_005759221.1">
    <property type="nucleotide sequence ID" value="XM_005759164.1"/>
</dbReference>
<reference evidence="2" key="2">
    <citation type="submission" date="2024-10" db="UniProtKB">
        <authorList>
            <consortium name="EnsemblProtists"/>
        </authorList>
    </citation>
    <scope>IDENTIFICATION</scope>
</reference>
<dbReference type="Proteomes" id="UP000013827">
    <property type="component" value="Unassembled WGS sequence"/>
</dbReference>
<dbReference type="PANTHER" id="PTHR46612">
    <property type="entry name" value="XYLOSIDE XYLOSYLTRANSFERASE 1"/>
    <property type="match status" value="1"/>
</dbReference>
<dbReference type="GO" id="GO:0005789">
    <property type="term" value="C:endoplasmic reticulum membrane"/>
    <property type="evidence" value="ECO:0007669"/>
    <property type="project" value="TreeGrafter"/>
</dbReference>
<dbReference type="InterPro" id="IPR029044">
    <property type="entry name" value="Nucleotide-diphossugar_trans"/>
</dbReference>
<dbReference type="GeneID" id="17252906"/>
<dbReference type="EnsemblProtists" id="EOD06792">
    <property type="protein sequence ID" value="EOD06792"/>
    <property type="gene ID" value="EMIHUDRAFT_106717"/>
</dbReference>
<evidence type="ECO:0000313" key="3">
    <source>
        <dbReference type="Proteomes" id="UP000013827"/>
    </source>
</evidence>
<dbReference type="PANTHER" id="PTHR46612:SF1">
    <property type="entry name" value="XYLOSIDE XYLOSYLTRANSFERASE 1"/>
    <property type="match status" value="1"/>
</dbReference>